<organism evidence="6 7">
    <name type="scientific">Thermobacillus xylanilyticus</name>
    <dbReference type="NCBI Taxonomy" id="76633"/>
    <lineage>
        <taxon>Bacteria</taxon>
        <taxon>Bacillati</taxon>
        <taxon>Bacillota</taxon>
        <taxon>Bacilli</taxon>
        <taxon>Bacillales</taxon>
        <taxon>Paenibacillaceae</taxon>
        <taxon>Thermobacillus</taxon>
    </lineage>
</organism>
<dbReference type="PANTHER" id="PTHR43794">
    <property type="entry name" value="AMINOHYDROLASE SSNA-RELATED"/>
    <property type="match status" value="1"/>
</dbReference>
<name>A0ABM8V3B0_THEXY</name>
<keyword evidence="3" id="KW-0862">Zinc</keyword>
<reference evidence="6 7" key="1">
    <citation type="submission" date="2021-04" db="EMBL/GenBank/DDBJ databases">
        <authorList>
            <person name="Rakotoarivonina H."/>
        </authorList>
    </citation>
    <scope>NUCLEOTIDE SEQUENCE [LARGE SCALE GENOMIC DNA]</scope>
    <source>
        <strain evidence="6 7">XE</strain>
    </source>
</reference>
<sequence length="446" mass="48916">MDVKPLLITGGTVLTVNGQDETIESGALLIEGTRIVDIGPADVLGARYPAAERLDASGSVIMPGLVNLHMHSGLIRGTAEDLPVFEWLAKHVDPKHRALTEDLAHAAARLCYAEALLSGTTCVLDMYRFMHKCAVAADELGLRAVLAPYVVDKPGMDWFETLETNRRLVEERNGTSEGRIHVWFALEHLTYNTEEAYRKAAELAAKYDTGIHTHGEESRDMAISLKLRTGRWPVELFHDRGILGPRTVLAHCVWLRREERELLARTGTAVAHCPVSNLKLASGIAPVKELLEMGVTVGIGTDGVKENNNLDMLEEMKFVPLLQKARLLDARVMPAETVIRMATIGGAKALGLDREIGSLEVGKKADLIVIDFRKPHLTPVMGGKYNNAASNVVYAATGADVKHVFIDGRQVVRDHRLVRADVSEIIASGQTAAERLFRLREPFVPA</sequence>
<dbReference type="SUPFAM" id="SSF51338">
    <property type="entry name" value="Composite domain of metallo-dependent hydrolases"/>
    <property type="match status" value="1"/>
</dbReference>
<comment type="caution">
    <text evidence="6">The sequence shown here is derived from an EMBL/GenBank/DDBJ whole genome shotgun (WGS) entry which is preliminary data.</text>
</comment>
<dbReference type="InterPro" id="IPR050287">
    <property type="entry name" value="MTA/SAH_deaminase"/>
</dbReference>
<dbReference type="SUPFAM" id="SSF51556">
    <property type="entry name" value="Metallo-dependent hydrolases"/>
    <property type="match status" value="1"/>
</dbReference>
<keyword evidence="2 6" id="KW-0378">Hydrolase</keyword>
<evidence type="ECO:0000256" key="1">
    <source>
        <dbReference type="ARBA" id="ARBA00022723"/>
    </source>
</evidence>
<dbReference type="CDD" id="cd01298">
    <property type="entry name" value="ATZ_TRZ_like"/>
    <property type="match status" value="1"/>
</dbReference>
<evidence type="ECO:0000256" key="2">
    <source>
        <dbReference type="ARBA" id="ARBA00022801"/>
    </source>
</evidence>
<accession>A0ABM8V3B0</accession>
<dbReference type="EMBL" id="CAJRAY010000038">
    <property type="protein sequence ID" value="CAG5084873.1"/>
    <property type="molecule type" value="Genomic_DNA"/>
</dbReference>
<dbReference type="Pfam" id="PF01979">
    <property type="entry name" value="Amidohydro_1"/>
    <property type="match status" value="1"/>
</dbReference>
<dbReference type="Pfam" id="PF22039">
    <property type="entry name" value="HUTI_composite_bact"/>
    <property type="match status" value="1"/>
</dbReference>
<keyword evidence="7" id="KW-1185">Reference proteome</keyword>
<feature type="domain" description="Aminodeoxyfutalosine deaminase/Imidazolonepropionase-like composite" evidence="5">
    <location>
        <begin position="26"/>
        <end position="51"/>
    </location>
</feature>
<proteinExistence type="predicted"/>
<dbReference type="Gene3D" id="3.20.20.140">
    <property type="entry name" value="Metal-dependent hydrolases"/>
    <property type="match status" value="1"/>
</dbReference>
<dbReference type="InterPro" id="IPR006680">
    <property type="entry name" value="Amidohydro-rel"/>
</dbReference>
<dbReference type="InterPro" id="IPR011059">
    <property type="entry name" value="Metal-dep_hydrolase_composite"/>
</dbReference>
<dbReference type="EC" id="3.5.4.28" evidence="6"/>
<evidence type="ECO:0000313" key="6">
    <source>
        <dbReference type="EMBL" id="CAG5084873.1"/>
    </source>
</evidence>
<dbReference type="GO" id="GO:0050270">
    <property type="term" value="F:S-adenosylhomocysteine deaminase activity"/>
    <property type="evidence" value="ECO:0007669"/>
    <property type="project" value="UniProtKB-EC"/>
</dbReference>
<gene>
    <name evidence="6" type="primary">txxe 1144-mtaD</name>
    <name evidence="6" type="ORF">TXXE_08265</name>
</gene>
<dbReference type="InterPro" id="IPR054418">
    <property type="entry name" value="MQNX/HUTI_composite_N"/>
</dbReference>
<evidence type="ECO:0000256" key="3">
    <source>
        <dbReference type="ARBA" id="ARBA00022833"/>
    </source>
</evidence>
<evidence type="ECO:0000259" key="4">
    <source>
        <dbReference type="Pfam" id="PF01979"/>
    </source>
</evidence>
<evidence type="ECO:0000313" key="7">
    <source>
        <dbReference type="Proteomes" id="UP000681526"/>
    </source>
</evidence>
<dbReference type="PANTHER" id="PTHR43794:SF11">
    <property type="entry name" value="AMIDOHYDROLASE-RELATED DOMAIN-CONTAINING PROTEIN"/>
    <property type="match status" value="1"/>
</dbReference>
<dbReference type="Gene3D" id="2.30.40.10">
    <property type="entry name" value="Urease, subunit C, domain 1"/>
    <property type="match status" value="1"/>
</dbReference>
<evidence type="ECO:0000259" key="5">
    <source>
        <dbReference type="Pfam" id="PF22039"/>
    </source>
</evidence>
<protein>
    <submittedName>
        <fullName evidence="6">Cytosine deaminase, 5-methylthioadenosine/S-adenosylhomocysteine deaminase mtaD</fullName>
        <ecNumber evidence="6">3.5.4.28</ecNumber>
    </submittedName>
</protein>
<keyword evidence="1" id="KW-0479">Metal-binding</keyword>
<dbReference type="Proteomes" id="UP000681526">
    <property type="component" value="Unassembled WGS sequence"/>
</dbReference>
<feature type="domain" description="Amidohydrolase-related" evidence="4">
    <location>
        <begin position="60"/>
        <end position="411"/>
    </location>
</feature>
<dbReference type="InterPro" id="IPR032466">
    <property type="entry name" value="Metal_Hydrolase"/>
</dbReference>
<dbReference type="RefSeq" id="WP_213484195.1">
    <property type="nucleotide sequence ID" value="NZ_CAJRAY010000038.1"/>
</dbReference>